<feature type="compositionally biased region" description="Low complexity" evidence="1">
    <location>
        <begin position="610"/>
        <end position="619"/>
    </location>
</feature>
<organism evidence="3 4">
    <name type="scientific">Sorangium cellulosum</name>
    <name type="common">Polyangium cellulosum</name>
    <dbReference type="NCBI Taxonomy" id="56"/>
    <lineage>
        <taxon>Bacteria</taxon>
        <taxon>Pseudomonadati</taxon>
        <taxon>Myxococcota</taxon>
        <taxon>Polyangia</taxon>
        <taxon>Polyangiales</taxon>
        <taxon>Polyangiaceae</taxon>
        <taxon>Sorangium</taxon>
    </lineage>
</organism>
<evidence type="ECO:0000259" key="2">
    <source>
        <dbReference type="SMART" id="SM00460"/>
    </source>
</evidence>
<dbReference type="PANTHER" id="PTHR33490:SF1">
    <property type="entry name" value="SLL1233 PROTEIN"/>
    <property type="match status" value="1"/>
</dbReference>
<feature type="compositionally biased region" description="Basic and acidic residues" evidence="1">
    <location>
        <begin position="1121"/>
        <end position="1141"/>
    </location>
</feature>
<dbReference type="Pfam" id="PF08379">
    <property type="entry name" value="Bact_transglu_N"/>
    <property type="match status" value="1"/>
</dbReference>
<dbReference type="Proteomes" id="UP000295497">
    <property type="component" value="Chromosome"/>
</dbReference>
<evidence type="ECO:0000256" key="1">
    <source>
        <dbReference type="SAM" id="MobiDB-lite"/>
    </source>
</evidence>
<feature type="region of interest" description="Disordered" evidence="1">
    <location>
        <begin position="551"/>
        <end position="620"/>
    </location>
</feature>
<feature type="domain" description="Transglutaminase-like" evidence="2">
    <location>
        <begin position="174"/>
        <end position="250"/>
    </location>
</feature>
<feature type="region of interest" description="Disordered" evidence="1">
    <location>
        <begin position="1101"/>
        <end position="1141"/>
    </location>
</feature>
<evidence type="ECO:0000313" key="4">
    <source>
        <dbReference type="Proteomes" id="UP000295497"/>
    </source>
</evidence>
<proteinExistence type="predicted"/>
<dbReference type="InterPro" id="IPR018667">
    <property type="entry name" value="DUF2126"/>
</dbReference>
<protein>
    <submittedName>
        <fullName evidence="3">IMP dehydrogenase</fullName>
    </submittedName>
</protein>
<name>A0A4P2QG62_SORCE</name>
<gene>
    <name evidence="3" type="ORF">SOCE836_005380</name>
</gene>
<dbReference type="EMBL" id="CP012672">
    <property type="protein sequence ID" value="AUX28468.1"/>
    <property type="molecule type" value="Genomic_DNA"/>
</dbReference>
<dbReference type="InterPro" id="IPR013589">
    <property type="entry name" value="Bac_transglu_N"/>
</dbReference>
<dbReference type="Gene3D" id="3.10.620.30">
    <property type="match status" value="1"/>
</dbReference>
<accession>A0A4P2QG62</accession>
<dbReference type="Pfam" id="PF09899">
    <property type="entry name" value="DUF2126"/>
    <property type="match status" value="1"/>
</dbReference>
<dbReference type="SMART" id="SM00460">
    <property type="entry name" value="TGc"/>
    <property type="match status" value="1"/>
</dbReference>
<dbReference type="InterPro" id="IPR002931">
    <property type="entry name" value="Transglutaminase-like"/>
</dbReference>
<dbReference type="AlphaFoldDB" id="A0A4P2QG62"/>
<feature type="compositionally biased region" description="Basic and acidic residues" evidence="1">
    <location>
        <begin position="561"/>
        <end position="595"/>
    </location>
</feature>
<reference evidence="3 4" key="1">
    <citation type="submission" date="2015-09" db="EMBL/GenBank/DDBJ databases">
        <title>Sorangium comparison.</title>
        <authorList>
            <person name="Zaburannyi N."/>
            <person name="Bunk B."/>
            <person name="Overmann J."/>
            <person name="Mueller R."/>
        </authorList>
    </citation>
    <scope>NUCLEOTIDE SEQUENCE [LARGE SCALE GENOMIC DNA]</scope>
    <source>
        <strain evidence="3 4">So ce836</strain>
    </source>
</reference>
<sequence length="1141" mass="125992">MRLLIQHRTRYTYPRPTSLGPHLIRLRPATHAKAKIESYSLKIDPPIAAHWQQDPYGNHVARVLLPAGERVPHFDILVELAVDVRPVNPFDFYLDERVEQVPFAYPSELKQDLAPFLDSADPSIARGPLLDEFLAGLPSKGDTVSLIVALNTAVNRRVKYVIREEPGIWTPEETLAHGRGSCRDSAVLLIAALRSRGLAARFVSGYLVQLTDEGMIPDQPRGVSRDVVDLHAWAEVFLPGAGWIGLDATSGLLCGEGHIPLACTASPALAAPVEGTSDTRATDVLFEMKVGRLGHEPRPTTPYEEPVWQELLSVADRADARLAAAGLTLTMGGEPTFNSREYPDAPEWHEGALGPTKWSQGLRLAHELRRRMAPGGVVLLRAGKHYPGESLPRWALEIIGRRDGVRLWTEMSGARHADPASSTGRSPRSKNAALSRKFAEALAARLGVAEFLLPAHEDPWRHLQDEASLPVDVDPLQANLDDAEERRRLARVLDRGLGSEVGFVLPLARQWGAWISERWGFRRGHLFLLPGDGAIGLRLPLRSLVAVAPPPPIEELVSPPDPRRGDPEAAEAAEKQRRVELAEGDGDPEHAETARARAPQRHAHDEQRAAHAQRAAPAAGRSGYGVRTALCVETRDGTVHVFLPPLLAPADFFELIAAIDATRLETGIDVLLEGYPPPPGADVLRFSVTPDPGVLEVNLPPTDGVRKYASLLETVFDASLHSGLHCEKYLIDGRMAGSGGGHHLTFGGPTPLSSPFLRRPDLLASLLTFNQHHPSLSYMFAGLFVGPTSQAPRVDEARHENLYELEIALARAFERREDEPPWLSDLLFRHLLVDMTGNTHRAEVSIDKLFDPQTAHGRQGLIELRAFEMPPHFRMAVAQALLVRTLLASFAEEPYTGQLVRWGQALHDRFLLPYYLWRDFEDVLDYLKQRGLALPADAYRPFIELRCPVVGTLHAGDVMLEVRNAIEPWHVLGEELTTTGTSRYVDSSMERIEVRVKGLTPERHTVLVNGHVLPLRPTGTAAELVGGVRFRAWAPPHSLHAHIGIHHPVHLDIVDTWGKRSIGACAYHVWHPEGRAFDAAPLTRFEASARRAQRFTIEGQTPWPVAGKPAAPHGDAPYTLDLRRYPMDRPPPKLPKLDDEG</sequence>
<dbReference type="PANTHER" id="PTHR33490">
    <property type="entry name" value="BLR5614 PROTEIN-RELATED"/>
    <property type="match status" value="1"/>
</dbReference>
<dbReference type="SUPFAM" id="SSF54001">
    <property type="entry name" value="Cysteine proteinases"/>
    <property type="match status" value="1"/>
</dbReference>
<dbReference type="RefSeq" id="WP_129572812.1">
    <property type="nucleotide sequence ID" value="NZ_CP012672.1"/>
</dbReference>
<dbReference type="Pfam" id="PF01841">
    <property type="entry name" value="Transglut_core"/>
    <property type="match status" value="1"/>
</dbReference>
<dbReference type="InterPro" id="IPR038765">
    <property type="entry name" value="Papain-like_cys_pep_sf"/>
</dbReference>
<evidence type="ECO:0000313" key="3">
    <source>
        <dbReference type="EMBL" id="AUX28468.1"/>
    </source>
</evidence>